<sequence length="712" mass="80903">MLNQPFSEEMEQEYSRRNNFEMVTSQPLNQPFSEEMEQDLLRNNFEMVTSQPLNQPFSEETEQEYSRRDNFEMLTFQPLNQPFSEEMEQDLLRNNFEMVIRDSPNQPFSEEMEQQDSRRNNIEMVTRESLMPILSAYFETVTEAQWNLLSAGILSSNLEKTLSEMITCIVNSLCKDLFLATLKTCRQRRNLDQNELEEVLDLFNLQIEETLPSSFAEVLNVPAEECLEDLTYPVQQEVAQKFVSLVELAADEKDIEDINIPISTLPQMILIVTTYLKKAVAKLKPCCLRLCCSPGSRKSKGSDGWEGSCQSDDDPAPNLTDSLDDILAQQCLRPDLVERETSSDLSYHSSRTQTPCGDIAQLLQSVKDFFTRPDLTTEKTGFAAFQERLFCNFADKKFVHLIEDIKSAIRQTGRVASLSPDISDDDNEEMMDENGSDTVKPATSGQSVQEKINSEIRIFSKDLVNKIYGHVMAGHTYKIPMTGMRRSLSDSVIYRVRRLEDATLHECSPEALYGITEHFMVKFLHDLNNFWIDDNVRHEDAVSELSQFRATQTPRISPLKPIDSLMSEEEDDSVSLPVTSSLTNTIVSLLLVKIIKRAPRKMKRLVENMDISSIINRLSEALMGEISNPVSVRQMKKLNKAVIKGLIKDFGSEKKMLAALVSNDRSFDAAVVKQFKIQQNRPTQKSPVSRFFSALGKIAMGCMCSSGCCSDD</sequence>
<accession>A0A0F8ACG7</accession>
<reference evidence="2" key="1">
    <citation type="journal article" date="2015" name="PLoS Genet.">
        <title>Genome Sequencing of the Perciform Fish Larimichthys crocea Provides Insights into Molecular and Genetic Mechanisms of Stress Adaptation.</title>
        <authorList>
            <person name="Ao J."/>
            <person name="Mu Y."/>
            <person name="Xiang L.X."/>
            <person name="Fan D."/>
            <person name="Feng M."/>
            <person name="Zhang S."/>
            <person name="Shi Q."/>
            <person name="Zhu L.Y."/>
            <person name="Li T."/>
            <person name="Ding Y."/>
            <person name="Nie L."/>
            <person name="Li Q."/>
            <person name="Dong W.R."/>
            <person name="Jiang L."/>
            <person name="Sun B."/>
            <person name="Zhang X."/>
            <person name="Li M."/>
            <person name="Zhang H.Q."/>
            <person name="Xie S."/>
            <person name="Zhu Y."/>
            <person name="Jiang X."/>
            <person name="Wang X."/>
            <person name="Mu P."/>
            <person name="Chen W."/>
            <person name="Yue Z."/>
            <person name="Wang Z."/>
            <person name="Wang J."/>
            <person name="Shao J.Z."/>
            <person name="Chen X."/>
        </authorList>
    </citation>
    <scope>NUCLEOTIDE SEQUENCE [LARGE SCALE GENOMIC DNA]</scope>
    <source>
        <strain evidence="2">SSNF</strain>
        <tissue evidence="2">Blood</tissue>
    </source>
</reference>
<proteinExistence type="predicted"/>
<dbReference type="EMBL" id="KQ042752">
    <property type="protein sequence ID" value="KKF11268.1"/>
    <property type="molecule type" value="Genomic_DNA"/>
</dbReference>
<dbReference type="AlphaFoldDB" id="A0A0F8ACG7"/>
<feature type="compositionally biased region" description="Acidic residues" evidence="1">
    <location>
        <begin position="422"/>
        <end position="435"/>
    </location>
</feature>
<organism evidence="2">
    <name type="scientific">Larimichthys crocea</name>
    <name type="common">Large yellow croaker</name>
    <name type="synonym">Pseudosciaena crocea</name>
    <dbReference type="NCBI Taxonomy" id="215358"/>
    <lineage>
        <taxon>Eukaryota</taxon>
        <taxon>Metazoa</taxon>
        <taxon>Chordata</taxon>
        <taxon>Craniata</taxon>
        <taxon>Vertebrata</taxon>
        <taxon>Euteleostomi</taxon>
        <taxon>Actinopterygii</taxon>
        <taxon>Neopterygii</taxon>
        <taxon>Teleostei</taxon>
        <taxon>Neoteleostei</taxon>
        <taxon>Acanthomorphata</taxon>
        <taxon>Eupercaria</taxon>
        <taxon>Sciaenidae</taxon>
        <taxon>Larimichthys</taxon>
    </lineage>
</organism>
<gene>
    <name evidence="2" type="ORF">EH28_00148</name>
</gene>
<protein>
    <submittedName>
        <fullName evidence="2">Uncharacterized protein</fullName>
    </submittedName>
</protein>
<name>A0A0F8ACG7_LARCR</name>
<evidence type="ECO:0000313" key="2">
    <source>
        <dbReference type="EMBL" id="KKF11268.1"/>
    </source>
</evidence>
<feature type="region of interest" description="Disordered" evidence="1">
    <location>
        <begin position="418"/>
        <end position="447"/>
    </location>
</feature>
<evidence type="ECO:0000256" key="1">
    <source>
        <dbReference type="SAM" id="MobiDB-lite"/>
    </source>
</evidence>